<name>A0A927CS64_9BACI</name>
<dbReference type="RefSeq" id="WP_190996445.1">
    <property type="nucleotide sequence ID" value="NZ_JACXSI010000001.1"/>
</dbReference>
<feature type="domain" description="DUF403" evidence="1">
    <location>
        <begin position="1"/>
        <end position="314"/>
    </location>
</feature>
<proteinExistence type="predicted"/>
<dbReference type="InterPro" id="IPR007296">
    <property type="entry name" value="DUF403"/>
</dbReference>
<dbReference type="AlphaFoldDB" id="A0A927CS64"/>
<dbReference type="Proteomes" id="UP000602076">
    <property type="component" value="Unassembled WGS sequence"/>
</dbReference>
<dbReference type="PANTHER" id="PTHR34595:SF7">
    <property type="entry name" value="SLL1039 PROTEIN"/>
    <property type="match status" value="1"/>
</dbReference>
<dbReference type="EMBL" id="JACXSI010000001">
    <property type="protein sequence ID" value="MBD3106908.1"/>
    <property type="molecule type" value="Genomic_DNA"/>
</dbReference>
<sequence>MLSRVADALYWMARYSERTESNAHILGVQLVRMLEESGGDETNLQDWKSILEICGNRSEYESLYADLRVRKIVDYLAFTNNNLNALSVMTSNVRENARMTRDIIPNELWEVWNELYLFLQHEKYQARAQSQFSLRDINTFLQRIKRTTMTATGFIDSAMTRDEAYQFIKIGKGLERAGKTALIVQTMLQRSIRDGASFKEYDMNFALQLVHGYEDYSKKHRTKRPELILNYLITDRTFPGSVRYGLETVRHAINAIERKQVAPYSVKMFGVLEELMTAVKTTGIEQFSLGEALAFTRNLSNLCALFGDVFSSTYYLVEADGKR</sequence>
<reference evidence="2" key="1">
    <citation type="submission" date="2020-09" db="EMBL/GenBank/DDBJ databases">
        <title>Bacillus faecalis sp. nov., a moderately halophilic bacterium isolated from cow faeces.</title>
        <authorList>
            <person name="Jiang L."/>
            <person name="Lee J."/>
        </authorList>
    </citation>
    <scope>NUCLEOTIDE SEQUENCE</scope>
    <source>
        <strain evidence="2">AGMB 02131</strain>
    </source>
</reference>
<evidence type="ECO:0000259" key="1">
    <source>
        <dbReference type="Pfam" id="PF04168"/>
    </source>
</evidence>
<dbReference type="PANTHER" id="PTHR34595">
    <property type="entry name" value="BLR5612 PROTEIN"/>
    <property type="match status" value="1"/>
</dbReference>
<comment type="caution">
    <text evidence="2">The sequence shown here is derived from an EMBL/GenBank/DDBJ whole genome shotgun (WGS) entry which is preliminary data.</text>
</comment>
<organism evidence="2 3">
    <name type="scientific">Peribacillus faecalis</name>
    <dbReference type="NCBI Taxonomy" id="2772559"/>
    <lineage>
        <taxon>Bacteria</taxon>
        <taxon>Bacillati</taxon>
        <taxon>Bacillota</taxon>
        <taxon>Bacilli</taxon>
        <taxon>Bacillales</taxon>
        <taxon>Bacillaceae</taxon>
        <taxon>Peribacillus</taxon>
    </lineage>
</organism>
<gene>
    <name evidence="2" type="ORF">IEO70_00760</name>
</gene>
<keyword evidence="3" id="KW-1185">Reference proteome</keyword>
<dbReference type="InterPro" id="IPR051680">
    <property type="entry name" value="ATP-dep_Glu-Cys_Ligase-2"/>
</dbReference>
<evidence type="ECO:0000313" key="3">
    <source>
        <dbReference type="Proteomes" id="UP000602076"/>
    </source>
</evidence>
<dbReference type="Pfam" id="PF04168">
    <property type="entry name" value="Alpha-E"/>
    <property type="match status" value="1"/>
</dbReference>
<accession>A0A927CS64</accession>
<evidence type="ECO:0000313" key="2">
    <source>
        <dbReference type="EMBL" id="MBD3106908.1"/>
    </source>
</evidence>
<protein>
    <submittedName>
        <fullName evidence="2">Alpha-E domain-containing protein</fullName>
    </submittedName>
</protein>